<sequence length="328" mass="37313">MSLRFDGIAGLPYEEQLQQVRQFYGEQMVYQCCRQLFESNKGKTWRPKAIRGLITRNGILRDPRLSRLGVEDVLRIVAKLLRQAAFPGHGMKERSNGRRNRSTRRRAAIVPAGRLPASDSFFLQYSDQHELLAGLQSSLEECCYEFVQREGQDFFPDFRQDCASALRSSKWLSTIRKHPIVLTSDEGHELHGVMTDLRKLERTVISRTPVRASRLLAFCSSATRLAHVLDPDHEQSKTQKLCDSAQTALERVIAQREESRRAVQDGLSYMEALQAELSQEATALIEEFSVMCLSPPRLDALIVSDRQPTPICPDPMTPTDWIVHECTP</sequence>
<reference evidence="1 2" key="1">
    <citation type="submission" date="2021-01" db="EMBL/GenBank/DDBJ databases">
        <title>Cercospora kikuchii MAFF 305040 whole genome shotgun sequence.</title>
        <authorList>
            <person name="Kashiwa T."/>
            <person name="Suzuki T."/>
        </authorList>
    </citation>
    <scope>NUCLEOTIDE SEQUENCE [LARGE SCALE GENOMIC DNA]</scope>
    <source>
        <strain evidence="1 2">MAFF 305040</strain>
    </source>
</reference>
<dbReference type="RefSeq" id="XP_044659140.1">
    <property type="nucleotide sequence ID" value="XM_044803205.1"/>
</dbReference>
<evidence type="ECO:0000313" key="2">
    <source>
        <dbReference type="Proteomes" id="UP000825890"/>
    </source>
</evidence>
<protein>
    <submittedName>
        <fullName evidence="1">Uncharacterized protein</fullName>
    </submittedName>
</protein>
<accession>A0A9P3CUN7</accession>
<dbReference type="OrthoDB" id="5324651at2759"/>
<keyword evidence="2" id="KW-1185">Reference proteome</keyword>
<dbReference type="AlphaFoldDB" id="A0A9P3CUN7"/>
<name>A0A9P3CUN7_9PEZI</name>
<dbReference type="GeneID" id="68293419"/>
<dbReference type="EMBL" id="BOLY01000005">
    <property type="protein sequence ID" value="GIZ44653.1"/>
    <property type="molecule type" value="Genomic_DNA"/>
</dbReference>
<gene>
    <name evidence="1" type="ORF">CKM354_000784400</name>
</gene>
<evidence type="ECO:0000313" key="1">
    <source>
        <dbReference type="EMBL" id="GIZ44653.1"/>
    </source>
</evidence>
<comment type="caution">
    <text evidence="1">The sequence shown here is derived from an EMBL/GenBank/DDBJ whole genome shotgun (WGS) entry which is preliminary data.</text>
</comment>
<proteinExistence type="predicted"/>
<organism evidence="1 2">
    <name type="scientific">Cercospora kikuchii</name>
    <dbReference type="NCBI Taxonomy" id="84275"/>
    <lineage>
        <taxon>Eukaryota</taxon>
        <taxon>Fungi</taxon>
        <taxon>Dikarya</taxon>
        <taxon>Ascomycota</taxon>
        <taxon>Pezizomycotina</taxon>
        <taxon>Dothideomycetes</taxon>
        <taxon>Dothideomycetidae</taxon>
        <taxon>Mycosphaerellales</taxon>
        <taxon>Mycosphaerellaceae</taxon>
        <taxon>Cercospora</taxon>
    </lineage>
</organism>
<dbReference type="Proteomes" id="UP000825890">
    <property type="component" value="Unassembled WGS sequence"/>
</dbReference>